<feature type="compositionally biased region" description="Polar residues" evidence="1">
    <location>
        <begin position="210"/>
        <end position="229"/>
    </location>
</feature>
<dbReference type="KEGG" id="tet:TTHERM_01347890"/>
<evidence type="ECO:0000313" key="3">
    <source>
        <dbReference type="Proteomes" id="UP000009168"/>
    </source>
</evidence>
<feature type="region of interest" description="Disordered" evidence="1">
    <location>
        <begin position="124"/>
        <end position="144"/>
    </location>
</feature>
<evidence type="ECO:0000313" key="2">
    <source>
        <dbReference type="EMBL" id="EAR82016.2"/>
    </source>
</evidence>
<feature type="region of interest" description="Disordered" evidence="1">
    <location>
        <begin position="160"/>
        <end position="194"/>
    </location>
</feature>
<dbReference type="HOGENOM" id="CLU_550433_0_0_1"/>
<dbReference type="GeneID" id="7831697"/>
<dbReference type="EMBL" id="GG662542">
    <property type="protein sequence ID" value="EAR82016.2"/>
    <property type="molecule type" value="Genomic_DNA"/>
</dbReference>
<protein>
    <submittedName>
        <fullName evidence="2">Uncharacterized protein</fullName>
    </submittedName>
</protein>
<dbReference type="InParanoid" id="Q229Q6"/>
<feature type="compositionally biased region" description="Polar residues" evidence="1">
    <location>
        <begin position="160"/>
        <end position="170"/>
    </location>
</feature>
<proteinExistence type="predicted"/>
<sequence>LIIINSINCIKITYLLFELMSVFSEDKFKITRRVPALQNMKSIDHITKVYINNKQYQPISTKVKKYLKLAEHIQRNSHSSERRFQVKLRNVGDSNENDEDYFLYPKNKQSLKENQLQNIKNFKRSVEKQSSLTDDTSQQGRQKAQTAYCLNSISNQESYDSSTLKSYQTSDDSKFKQEVRNSLPNSPLLQPTVVQSNINKQKLKLESFENEQQQENLKSNNTSKDQQNSLEDFNKYQLVGVRKNLMLQRAQLQRLDQFNRKDESNNFIQEEEEDDDDILFHESFERKNQQKQKQELETGLPQENWNELSIIKSKGIQQNKTPLSQLNIQKFSRNHISNSQAGSRNRVNQSNDLASILQELDQEDSKHKIVLPQNFTFNNIKRNTVFKKSAKQNDLMNSLKQFRQSISPQTENTPQPIRQLSQNSLGTANLQKVQKPKVVSTFSQSQNLFNIKQSNLKVRSQQQDINYIMNQNFLQDIKDLKKKLQKQSFVLKALNI</sequence>
<feature type="non-terminal residue" evidence="2">
    <location>
        <position position="1"/>
    </location>
</feature>
<name>Q229Q6_TETTS</name>
<dbReference type="AlphaFoldDB" id="Q229Q6"/>
<dbReference type="RefSeq" id="XP_001029679.2">
    <property type="nucleotide sequence ID" value="XM_001029679.2"/>
</dbReference>
<feature type="compositionally biased region" description="Polar residues" evidence="1">
    <location>
        <begin position="128"/>
        <end position="144"/>
    </location>
</feature>
<feature type="region of interest" description="Disordered" evidence="1">
    <location>
        <begin position="209"/>
        <end position="229"/>
    </location>
</feature>
<gene>
    <name evidence="2" type="ORF">TTHERM_01347890</name>
</gene>
<organism evidence="2 3">
    <name type="scientific">Tetrahymena thermophila (strain SB210)</name>
    <dbReference type="NCBI Taxonomy" id="312017"/>
    <lineage>
        <taxon>Eukaryota</taxon>
        <taxon>Sar</taxon>
        <taxon>Alveolata</taxon>
        <taxon>Ciliophora</taxon>
        <taxon>Intramacronucleata</taxon>
        <taxon>Oligohymenophorea</taxon>
        <taxon>Hymenostomatida</taxon>
        <taxon>Tetrahymenina</taxon>
        <taxon>Tetrahymenidae</taxon>
        <taxon>Tetrahymena</taxon>
    </lineage>
</organism>
<accession>Q229Q6</accession>
<evidence type="ECO:0000256" key="1">
    <source>
        <dbReference type="SAM" id="MobiDB-lite"/>
    </source>
</evidence>
<dbReference type="Proteomes" id="UP000009168">
    <property type="component" value="Unassembled WGS sequence"/>
</dbReference>
<keyword evidence="3" id="KW-1185">Reference proteome</keyword>
<reference evidence="3" key="1">
    <citation type="journal article" date="2006" name="PLoS Biol.">
        <title>Macronuclear genome sequence of the ciliate Tetrahymena thermophila, a model eukaryote.</title>
        <authorList>
            <person name="Eisen J.A."/>
            <person name="Coyne R.S."/>
            <person name="Wu M."/>
            <person name="Wu D."/>
            <person name="Thiagarajan M."/>
            <person name="Wortman J.R."/>
            <person name="Badger J.H."/>
            <person name="Ren Q."/>
            <person name="Amedeo P."/>
            <person name="Jones K.M."/>
            <person name="Tallon L.J."/>
            <person name="Delcher A.L."/>
            <person name="Salzberg S.L."/>
            <person name="Silva J.C."/>
            <person name="Haas B.J."/>
            <person name="Majoros W.H."/>
            <person name="Farzad M."/>
            <person name="Carlton J.M."/>
            <person name="Smith R.K. Jr."/>
            <person name="Garg J."/>
            <person name="Pearlman R.E."/>
            <person name="Karrer K.M."/>
            <person name="Sun L."/>
            <person name="Manning G."/>
            <person name="Elde N.C."/>
            <person name="Turkewitz A.P."/>
            <person name="Asai D.J."/>
            <person name="Wilkes D.E."/>
            <person name="Wang Y."/>
            <person name="Cai H."/>
            <person name="Collins K."/>
            <person name="Stewart B.A."/>
            <person name="Lee S.R."/>
            <person name="Wilamowska K."/>
            <person name="Weinberg Z."/>
            <person name="Ruzzo W.L."/>
            <person name="Wloga D."/>
            <person name="Gaertig J."/>
            <person name="Frankel J."/>
            <person name="Tsao C.-C."/>
            <person name="Gorovsky M.A."/>
            <person name="Keeling P.J."/>
            <person name="Waller R.F."/>
            <person name="Patron N.J."/>
            <person name="Cherry J.M."/>
            <person name="Stover N.A."/>
            <person name="Krieger C.J."/>
            <person name="del Toro C."/>
            <person name="Ryder H.F."/>
            <person name="Williamson S.C."/>
            <person name="Barbeau R.A."/>
            <person name="Hamilton E.P."/>
            <person name="Orias E."/>
        </authorList>
    </citation>
    <scope>NUCLEOTIDE SEQUENCE [LARGE SCALE GENOMIC DNA]</scope>
    <source>
        <strain evidence="3">SB210</strain>
    </source>
</reference>
<feature type="compositionally biased region" description="Polar residues" evidence="1">
    <location>
        <begin position="180"/>
        <end position="194"/>
    </location>
</feature>